<dbReference type="InterPro" id="IPR032710">
    <property type="entry name" value="NTF2-like_dom_sf"/>
</dbReference>
<comment type="caution">
    <text evidence="1">The sequence shown here is derived from an EMBL/GenBank/DDBJ whole genome shotgun (WGS) entry which is preliminary data.</text>
</comment>
<protein>
    <recommendedName>
        <fullName evidence="3">DUF4440 domain-containing protein</fullName>
    </recommendedName>
</protein>
<dbReference type="Gene3D" id="3.10.450.50">
    <property type="match status" value="1"/>
</dbReference>
<dbReference type="RefSeq" id="WP_179911977.1">
    <property type="nucleotide sequence ID" value="NZ_JACBYE010000001.1"/>
</dbReference>
<evidence type="ECO:0000313" key="1">
    <source>
        <dbReference type="EMBL" id="NYS91968.1"/>
    </source>
</evidence>
<evidence type="ECO:0008006" key="3">
    <source>
        <dbReference type="Google" id="ProtNLM"/>
    </source>
</evidence>
<proteinExistence type="predicted"/>
<organism evidence="1 2">
    <name type="scientific">Sanguibacter inulinus</name>
    <dbReference type="NCBI Taxonomy" id="60922"/>
    <lineage>
        <taxon>Bacteria</taxon>
        <taxon>Bacillati</taxon>
        <taxon>Actinomycetota</taxon>
        <taxon>Actinomycetes</taxon>
        <taxon>Micrococcales</taxon>
        <taxon>Sanguibacteraceae</taxon>
        <taxon>Sanguibacter</taxon>
    </lineage>
</organism>
<accession>A0A853ESP6</accession>
<keyword evidence="2" id="KW-1185">Reference proteome</keyword>
<evidence type="ECO:0000313" key="2">
    <source>
        <dbReference type="Proteomes" id="UP000561011"/>
    </source>
</evidence>
<name>A0A853ESP6_9MICO</name>
<reference evidence="1 2" key="1">
    <citation type="submission" date="2020-07" db="EMBL/GenBank/DDBJ databases">
        <title>MOT database genomes.</title>
        <authorList>
            <person name="Joseph S."/>
            <person name="Aduse-Opoku J."/>
            <person name="Hashim A."/>
            <person name="Wade W."/>
            <person name="Curtis M."/>
        </authorList>
    </citation>
    <scope>NUCLEOTIDE SEQUENCE [LARGE SCALE GENOMIC DNA]</scope>
    <source>
        <strain evidence="1 2">DSM 100099</strain>
    </source>
</reference>
<dbReference type="Proteomes" id="UP000561011">
    <property type="component" value="Unassembled WGS sequence"/>
</dbReference>
<dbReference type="SUPFAM" id="SSF54427">
    <property type="entry name" value="NTF2-like"/>
    <property type="match status" value="1"/>
</dbReference>
<sequence length="145" mass="16161">MNERTTSDPQERQRVISAETALWTSAAGKDRQRLEWLLHEDFSAITCDGDAVSREAVAGSTARDVEVGDRTFSDWAFHEMPWPLVLVTYHLDEVDRCSRHMSIWDVSTGSARIRFHQGTWVTEDETAEADVLTGAASGHATGHGM</sequence>
<dbReference type="AlphaFoldDB" id="A0A853ESP6"/>
<gene>
    <name evidence="1" type="ORF">HZZ10_00240</name>
</gene>
<dbReference type="EMBL" id="JACBYE010000001">
    <property type="protein sequence ID" value="NYS91968.1"/>
    <property type="molecule type" value="Genomic_DNA"/>
</dbReference>